<dbReference type="Pfam" id="PF00641">
    <property type="entry name" value="Zn_ribbon_RanBP"/>
    <property type="match status" value="2"/>
</dbReference>
<feature type="domain" description="RanBP2-type" evidence="6">
    <location>
        <begin position="217"/>
        <end position="246"/>
    </location>
</feature>
<evidence type="ECO:0000256" key="4">
    <source>
        <dbReference type="PROSITE-ProRule" id="PRU00322"/>
    </source>
</evidence>
<evidence type="ECO:0000313" key="7">
    <source>
        <dbReference type="EMBL" id="GJN17369.1"/>
    </source>
</evidence>
<dbReference type="InterPro" id="IPR001876">
    <property type="entry name" value="Znf_RanBP2"/>
</dbReference>
<feature type="region of interest" description="Disordered" evidence="5">
    <location>
        <begin position="594"/>
        <end position="613"/>
    </location>
</feature>
<evidence type="ECO:0000313" key="8">
    <source>
        <dbReference type="Proteomes" id="UP001054889"/>
    </source>
</evidence>
<dbReference type="PROSITE" id="PS50199">
    <property type="entry name" value="ZF_RANBP2_2"/>
    <property type="match status" value="2"/>
</dbReference>
<dbReference type="AlphaFoldDB" id="A0AAV5E248"/>
<feature type="compositionally biased region" description="Low complexity" evidence="5">
    <location>
        <begin position="660"/>
        <end position="695"/>
    </location>
</feature>
<comment type="caution">
    <text evidence="7">The sequence shown here is derived from an EMBL/GenBank/DDBJ whole genome shotgun (WGS) entry which is preliminary data.</text>
</comment>
<gene>
    <name evidence="7" type="primary">gb04429</name>
    <name evidence="7" type="ORF">PR202_gb04429</name>
</gene>
<feature type="compositionally biased region" description="Polar residues" evidence="5">
    <location>
        <begin position="446"/>
        <end position="472"/>
    </location>
</feature>
<feature type="compositionally biased region" description="Basic and acidic residues" evidence="5">
    <location>
        <begin position="702"/>
        <end position="711"/>
    </location>
</feature>
<protein>
    <recommendedName>
        <fullName evidence="6">RanBP2-type domain-containing protein</fullName>
    </recommendedName>
</protein>
<evidence type="ECO:0000256" key="1">
    <source>
        <dbReference type="ARBA" id="ARBA00022723"/>
    </source>
</evidence>
<keyword evidence="3" id="KW-0862">Zinc</keyword>
<sequence length="788" mass="87215">MGGASKLLSSLLLTSSSPLRLRPSAASAAALFLSPPAVASRRLLLISSALHAPHPVHSLVCRRRPSARLQLHLRLSAAASSFPRVVQPRRPPRCRRSLPRKDVEVLVAKATPALFKDGEASVQRLQRYLAGEENDVVSERAETVDIVRCLLSHAYCSSDNYSEDKELIDTAVRNILSVLESISSLSQSSSSAESTLWQTSSQHEQSLRPQRQNIEMKRGDWICTRCRFMNFARNVRCLECNEQRPKKMLTGGEWECPKCEFYNYGRNMSCLRCDCKRPATIPPNPELSGTSLSGVAQLLNVGNVGESEIAKKLAENDEKAERWLSKVSQLDDSADLSSLAEDEDFPEIMPMRKGVNKFVVSTRKTPLERRLANAQYGSNNSPQGASSDSKISQTLDRILGRSTSTATPNNQSGSEGANAEALKKTDYLGDIDPVPFVPLPADQFAKPQSSNGQRNINHTEDNSSMTNSTVPTDQDFPEMMPMRKGENRFVVSKKKDRSLTSPQYKRRPKGNIKNENFSRNYSQQNFSSGDYAYGERNNYLHQPESHGHSWSSGSSSTGTWSAIYSQGTFNERRGESGYNGANYSMPPSYTSGYNESNNSWSRGNNNANNAWSGNNNYSNNNAWSGNKTYDSNSAWKGNSSYNNNTWSNSNGAWSSNDYQSGSVAENSGAASSSGSMNQTVRNSSYGGSSNRGYTGKSLEGSAVKDPDPLDMSEEAKAERWFRRAAQIKDISELANIPDEDFPEIMPMRKGVNRFVVSKRKTPLERRLTSPQYRRNLPIVSSEPDNDAS</sequence>
<evidence type="ECO:0000259" key="6">
    <source>
        <dbReference type="PROSITE" id="PS50199"/>
    </source>
</evidence>
<dbReference type="PANTHER" id="PTHR23111">
    <property type="entry name" value="ZINC FINGER PROTEIN"/>
    <property type="match status" value="1"/>
</dbReference>
<dbReference type="GO" id="GO:0005737">
    <property type="term" value="C:cytoplasm"/>
    <property type="evidence" value="ECO:0007669"/>
    <property type="project" value="TreeGrafter"/>
</dbReference>
<feature type="region of interest" description="Disordered" evidence="5">
    <location>
        <begin position="660"/>
        <end position="711"/>
    </location>
</feature>
<dbReference type="PANTHER" id="PTHR23111:SF30">
    <property type="entry name" value="ZINC FINGER PROTEIN VAR3, CHLOROPLASTIC"/>
    <property type="match status" value="1"/>
</dbReference>
<feature type="region of interest" description="Disordered" evidence="5">
    <location>
        <begin position="438"/>
        <end position="556"/>
    </location>
</feature>
<keyword evidence="2 4" id="KW-0863">Zinc-finger</keyword>
<dbReference type="GO" id="GO:0003729">
    <property type="term" value="F:mRNA binding"/>
    <property type="evidence" value="ECO:0007669"/>
    <property type="project" value="TreeGrafter"/>
</dbReference>
<evidence type="ECO:0000256" key="2">
    <source>
        <dbReference type="ARBA" id="ARBA00022771"/>
    </source>
</evidence>
<evidence type="ECO:0000256" key="3">
    <source>
        <dbReference type="ARBA" id="ARBA00022833"/>
    </source>
</evidence>
<dbReference type="SMART" id="SM00547">
    <property type="entry name" value="ZnF_RBZ"/>
    <property type="match status" value="2"/>
</dbReference>
<reference evidence="7" key="2">
    <citation type="submission" date="2021-12" db="EMBL/GenBank/DDBJ databases">
        <title>Resequencing data analysis of finger millet.</title>
        <authorList>
            <person name="Hatakeyama M."/>
            <person name="Aluri S."/>
            <person name="Balachadran M.T."/>
            <person name="Sivarajan S.R."/>
            <person name="Poveda L."/>
            <person name="Shimizu-Inatsugi R."/>
            <person name="Schlapbach R."/>
            <person name="Sreeman S.M."/>
            <person name="Shimizu K.K."/>
        </authorList>
    </citation>
    <scope>NUCLEOTIDE SEQUENCE</scope>
</reference>
<dbReference type="Gene3D" id="4.10.1060.10">
    <property type="entry name" value="Zinc finger, RanBP2-type"/>
    <property type="match status" value="2"/>
</dbReference>
<dbReference type="PROSITE" id="PS01358">
    <property type="entry name" value="ZF_RANBP2_1"/>
    <property type="match status" value="2"/>
</dbReference>
<keyword evidence="8" id="KW-1185">Reference proteome</keyword>
<organism evidence="7 8">
    <name type="scientific">Eleusine coracana subsp. coracana</name>
    <dbReference type="NCBI Taxonomy" id="191504"/>
    <lineage>
        <taxon>Eukaryota</taxon>
        <taxon>Viridiplantae</taxon>
        <taxon>Streptophyta</taxon>
        <taxon>Embryophyta</taxon>
        <taxon>Tracheophyta</taxon>
        <taxon>Spermatophyta</taxon>
        <taxon>Magnoliopsida</taxon>
        <taxon>Liliopsida</taxon>
        <taxon>Poales</taxon>
        <taxon>Poaceae</taxon>
        <taxon>PACMAD clade</taxon>
        <taxon>Chloridoideae</taxon>
        <taxon>Cynodonteae</taxon>
        <taxon>Eleusininae</taxon>
        <taxon>Eleusine</taxon>
    </lineage>
</organism>
<dbReference type="SUPFAM" id="SSF90209">
    <property type="entry name" value="Ran binding protein zinc finger-like"/>
    <property type="match status" value="1"/>
</dbReference>
<dbReference type="Proteomes" id="UP001054889">
    <property type="component" value="Unassembled WGS sequence"/>
</dbReference>
<reference evidence="7" key="1">
    <citation type="journal article" date="2018" name="DNA Res.">
        <title>Multiple hybrid de novo genome assembly of finger millet, an orphan allotetraploid crop.</title>
        <authorList>
            <person name="Hatakeyama M."/>
            <person name="Aluri S."/>
            <person name="Balachadran M.T."/>
            <person name="Sivarajan S.R."/>
            <person name="Patrignani A."/>
            <person name="Gruter S."/>
            <person name="Poveda L."/>
            <person name="Shimizu-Inatsugi R."/>
            <person name="Baeten J."/>
            <person name="Francoijs K.J."/>
            <person name="Nataraja K.N."/>
            <person name="Reddy Y.A.N."/>
            <person name="Phadnis S."/>
            <person name="Ravikumar R.L."/>
            <person name="Schlapbach R."/>
            <person name="Sreeman S.M."/>
            <person name="Shimizu K.K."/>
        </authorList>
    </citation>
    <scope>NUCLEOTIDE SEQUENCE</scope>
</reference>
<keyword evidence="1" id="KW-0479">Metal-binding</keyword>
<accession>A0AAV5E248</accession>
<proteinExistence type="predicted"/>
<feature type="region of interest" description="Disordered" evidence="5">
    <location>
        <begin position="766"/>
        <end position="788"/>
    </location>
</feature>
<feature type="compositionally biased region" description="Polar residues" evidence="5">
    <location>
        <begin position="513"/>
        <end position="528"/>
    </location>
</feature>
<evidence type="ECO:0000256" key="5">
    <source>
        <dbReference type="SAM" id="MobiDB-lite"/>
    </source>
</evidence>
<dbReference type="InterPro" id="IPR036443">
    <property type="entry name" value="Znf_RanBP2_sf"/>
</dbReference>
<name>A0AAV5E248_ELECO</name>
<feature type="domain" description="RanBP2-type" evidence="6">
    <location>
        <begin position="250"/>
        <end position="279"/>
    </location>
</feature>
<dbReference type="GO" id="GO:0008270">
    <property type="term" value="F:zinc ion binding"/>
    <property type="evidence" value="ECO:0007669"/>
    <property type="project" value="UniProtKB-KW"/>
</dbReference>
<dbReference type="EMBL" id="BQKI01000073">
    <property type="protein sequence ID" value="GJN17369.1"/>
    <property type="molecule type" value="Genomic_DNA"/>
</dbReference>